<comment type="caution">
    <text evidence="5">The sequence shown here is derived from an EMBL/GenBank/DDBJ whole genome shotgun (WGS) entry which is preliminary data.</text>
</comment>
<feature type="region of interest" description="Disordered" evidence="2">
    <location>
        <begin position="58"/>
        <end position="78"/>
    </location>
</feature>
<evidence type="ECO:0000259" key="4">
    <source>
        <dbReference type="Pfam" id="PF01464"/>
    </source>
</evidence>
<organism evidence="5 6">
    <name type="scientific">Roseateles paludis</name>
    <dbReference type="NCBI Taxonomy" id="3145238"/>
    <lineage>
        <taxon>Bacteria</taxon>
        <taxon>Pseudomonadati</taxon>
        <taxon>Pseudomonadota</taxon>
        <taxon>Betaproteobacteria</taxon>
        <taxon>Burkholderiales</taxon>
        <taxon>Sphaerotilaceae</taxon>
        <taxon>Roseateles</taxon>
    </lineage>
</organism>
<dbReference type="InterPro" id="IPR006597">
    <property type="entry name" value="Sel1-like"/>
</dbReference>
<dbReference type="Proteomes" id="UP001495147">
    <property type="component" value="Unassembled WGS sequence"/>
</dbReference>
<reference evidence="5 6" key="1">
    <citation type="submission" date="2024-05" db="EMBL/GenBank/DDBJ databases">
        <title>Roseateles sp. DJS-2-20 16S ribosomal RNA gene Genome sequencing and assembly.</title>
        <authorList>
            <person name="Woo H."/>
        </authorList>
    </citation>
    <scope>NUCLEOTIDE SEQUENCE [LARGE SCALE GENOMIC DNA]</scope>
    <source>
        <strain evidence="5 6">DJS-2-20</strain>
    </source>
</reference>
<evidence type="ECO:0000256" key="1">
    <source>
        <dbReference type="ARBA" id="ARBA00007734"/>
    </source>
</evidence>
<accession>A0ABV0G7E7</accession>
<dbReference type="RefSeq" id="WP_347706469.1">
    <property type="nucleotide sequence ID" value="NZ_JBDPZD010000009.1"/>
</dbReference>
<dbReference type="SUPFAM" id="SSF81901">
    <property type="entry name" value="HCP-like"/>
    <property type="match status" value="1"/>
</dbReference>
<comment type="similarity">
    <text evidence="1">Belongs to the transglycosylase Slt family.</text>
</comment>
<dbReference type="SMART" id="SM00671">
    <property type="entry name" value="SEL1"/>
    <property type="match status" value="2"/>
</dbReference>
<feature type="chain" id="PRO_5045453161" evidence="3">
    <location>
        <begin position="30"/>
        <end position="369"/>
    </location>
</feature>
<feature type="domain" description="Transglycosylase SLT" evidence="4">
    <location>
        <begin position="230"/>
        <end position="321"/>
    </location>
</feature>
<dbReference type="Gene3D" id="1.25.40.10">
    <property type="entry name" value="Tetratricopeptide repeat domain"/>
    <property type="match status" value="1"/>
</dbReference>
<keyword evidence="3" id="KW-0732">Signal</keyword>
<dbReference type="InterPro" id="IPR008258">
    <property type="entry name" value="Transglycosylase_SLT_dom_1"/>
</dbReference>
<dbReference type="Pfam" id="PF08238">
    <property type="entry name" value="Sel1"/>
    <property type="match status" value="2"/>
</dbReference>
<name>A0ABV0G7E7_9BURK</name>
<sequence length="369" mass="39088">MGKVWVRQGGVLGTVAAALLLGIAPGAQAQYQAPLAGSAHVSTRTANSLGGAAAALPTLTEDQLPRPSTPPPERGTVVPAQVERWREDAKRWEHGDGLSQDPVMAAKLYCRAARYGDAEAQYNLGWMLTNARGIQRNDSEAAHLFAAAAEQGMQQAQNMLNAMGGTPMGDPPPCLRPPETDPPLAVAEKRPPVVAGAGLKLAQASLLPPPPPPANAPAALVKFVQLVAPDYGLQPHLVLAVMAAESNFDVRAVSPKNAQGLMQVMPATGARFGVTKLSDPAQNIRAGMAYLRWLLAYFEGDITLALAGYNAGEGAVDRYLGVPPYAETRLYVRKIVANINGQRFHPFDPKYAEASPLVGRIKMVASAMR</sequence>
<feature type="signal peptide" evidence="3">
    <location>
        <begin position="1"/>
        <end position="29"/>
    </location>
</feature>
<evidence type="ECO:0000313" key="6">
    <source>
        <dbReference type="Proteomes" id="UP001495147"/>
    </source>
</evidence>
<dbReference type="EMBL" id="JBDPZD010000009">
    <property type="protein sequence ID" value="MEO3693656.1"/>
    <property type="molecule type" value="Genomic_DNA"/>
</dbReference>
<evidence type="ECO:0000256" key="2">
    <source>
        <dbReference type="SAM" id="MobiDB-lite"/>
    </source>
</evidence>
<evidence type="ECO:0000256" key="3">
    <source>
        <dbReference type="SAM" id="SignalP"/>
    </source>
</evidence>
<dbReference type="SUPFAM" id="SSF53955">
    <property type="entry name" value="Lysozyme-like"/>
    <property type="match status" value="1"/>
</dbReference>
<evidence type="ECO:0000313" key="5">
    <source>
        <dbReference type="EMBL" id="MEO3693656.1"/>
    </source>
</evidence>
<dbReference type="CDD" id="cd00254">
    <property type="entry name" value="LT-like"/>
    <property type="match status" value="1"/>
</dbReference>
<proteinExistence type="inferred from homology"/>
<dbReference type="PANTHER" id="PTHR37423">
    <property type="entry name" value="SOLUBLE LYTIC MUREIN TRANSGLYCOSYLASE-RELATED"/>
    <property type="match status" value="1"/>
</dbReference>
<dbReference type="Pfam" id="PF01464">
    <property type="entry name" value="SLT"/>
    <property type="match status" value="1"/>
</dbReference>
<gene>
    <name evidence="5" type="ORF">ABDJ85_19455</name>
</gene>
<dbReference type="InterPro" id="IPR023346">
    <property type="entry name" value="Lysozyme-like_dom_sf"/>
</dbReference>
<protein>
    <submittedName>
        <fullName evidence="5">Transglycosylase SLT domain-containing protein</fullName>
    </submittedName>
</protein>
<dbReference type="PANTHER" id="PTHR37423:SF2">
    <property type="entry name" value="MEMBRANE-BOUND LYTIC MUREIN TRANSGLYCOSYLASE C"/>
    <property type="match status" value="1"/>
</dbReference>
<dbReference type="InterPro" id="IPR011990">
    <property type="entry name" value="TPR-like_helical_dom_sf"/>
</dbReference>
<dbReference type="Gene3D" id="1.10.530.10">
    <property type="match status" value="1"/>
</dbReference>
<keyword evidence="6" id="KW-1185">Reference proteome</keyword>